<dbReference type="RefSeq" id="XP_030933698.1">
    <property type="nucleotide sequence ID" value="XM_031077838.1"/>
</dbReference>
<dbReference type="InterPro" id="IPR044974">
    <property type="entry name" value="Disease_R_plants"/>
</dbReference>
<dbReference type="SUPFAM" id="SSF52200">
    <property type="entry name" value="Toll/Interleukin receptor TIR domain"/>
    <property type="match status" value="1"/>
</dbReference>
<dbReference type="SMART" id="SM00369">
    <property type="entry name" value="LRR_TYP"/>
    <property type="match status" value="4"/>
</dbReference>
<dbReference type="Pfam" id="PF20160">
    <property type="entry name" value="C-JID"/>
    <property type="match status" value="1"/>
</dbReference>
<dbReference type="InterPro" id="IPR036390">
    <property type="entry name" value="WH_DNA-bd_sf"/>
</dbReference>
<dbReference type="PROSITE" id="PS50104">
    <property type="entry name" value="TIR"/>
    <property type="match status" value="1"/>
</dbReference>
<dbReference type="InterPro" id="IPR003591">
    <property type="entry name" value="Leu-rich_rpt_typical-subtyp"/>
</dbReference>
<dbReference type="InterPro" id="IPR058192">
    <property type="entry name" value="WHD_ROQ1-like"/>
</dbReference>
<keyword evidence="6" id="KW-0520">NAD</keyword>
<dbReference type="InterPro" id="IPR042197">
    <property type="entry name" value="Apaf_helical"/>
</dbReference>
<dbReference type="Pfam" id="PF23286">
    <property type="entry name" value="LRR_13"/>
    <property type="match status" value="1"/>
</dbReference>
<dbReference type="AlphaFoldDB" id="A0A7N2MG94"/>
<name>A0A7N2MG94_QUELO</name>
<dbReference type="SUPFAM" id="SSF46785">
    <property type="entry name" value="Winged helix' DNA-binding domain"/>
    <property type="match status" value="1"/>
</dbReference>
<dbReference type="RefSeq" id="XP_030933704.1">
    <property type="nucleotide sequence ID" value="XM_031077844.1"/>
</dbReference>
<dbReference type="InterPro" id="IPR027417">
    <property type="entry name" value="P-loop_NTPase"/>
</dbReference>
<evidence type="ECO:0000313" key="10">
    <source>
        <dbReference type="EnsemblPlants" id="QL09p001520:mrna"/>
    </source>
</evidence>
<dbReference type="RefSeq" id="XP_030933701.1">
    <property type="nucleotide sequence ID" value="XM_031077841.1"/>
</dbReference>
<evidence type="ECO:0000256" key="5">
    <source>
        <dbReference type="ARBA" id="ARBA00022821"/>
    </source>
</evidence>
<dbReference type="EC" id="3.2.2.6" evidence="1"/>
<dbReference type="Gene3D" id="1.10.8.430">
    <property type="entry name" value="Helical domain of apoptotic protease-activating factors"/>
    <property type="match status" value="1"/>
</dbReference>
<dbReference type="Gene3D" id="3.40.50.10140">
    <property type="entry name" value="Toll/interleukin-1 receptor homology (TIR) domain"/>
    <property type="match status" value="1"/>
</dbReference>
<dbReference type="InterPro" id="IPR032675">
    <property type="entry name" value="LRR_dom_sf"/>
</dbReference>
<feature type="compositionally biased region" description="Basic and acidic residues" evidence="8">
    <location>
        <begin position="1176"/>
        <end position="1186"/>
    </location>
</feature>
<feature type="region of interest" description="Disordered" evidence="8">
    <location>
        <begin position="1226"/>
        <end position="1247"/>
    </location>
</feature>
<dbReference type="RefSeq" id="XP_030933705.1">
    <property type="nucleotide sequence ID" value="XM_031077845.1"/>
</dbReference>
<dbReference type="GO" id="GO:0007165">
    <property type="term" value="P:signal transduction"/>
    <property type="evidence" value="ECO:0007669"/>
    <property type="project" value="InterPro"/>
</dbReference>
<feature type="region of interest" description="Disordered" evidence="8">
    <location>
        <begin position="1162"/>
        <end position="1214"/>
    </location>
</feature>
<evidence type="ECO:0000256" key="1">
    <source>
        <dbReference type="ARBA" id="ARBA00011982"/>
    </source>
</evidence>
<evidence type="ECO:0000256" key="2">
    <source>
        <dbReference type="ARBA" id="ARBA00022614"/>
    </source>
</evidence>
<dbReference type="EMBL" id="LRBV02000009">
    <property type="status" value="NOT_ANNOTATED_CDS"/>
    <property type="molecule type" value="Genomic_DNA"/>
</dbReference>
<dbReference type="RefSeq" id="XP_030933699.1">
    <property type="nucleotide sequence ID" value="XM_031077839.1"/>
</dbReference>
<evidence type="ECO:0000313" key="11">
    <source>
        <dbReference type="Proteomes" id="UP000594261"/>
    </source>
</evidence>
<organism evidence="10 11">
    <name type="scientific">Quercus lobata</name>
    <name type="common">Valley oak</name>
    <dbReference type="NCBI Taxonomy" id="97700"/>
    <lineage>
        <taxon>Eukaryota</taxon>
        <taxon>Viridiplantae</taxon>
        <taxon>Streptophyta</taxon>
        <taxon>Embryophyta</taxon>
        <taxon>Tracheophyta</taxon>
        <taxon>Spermatophyta</taxon>
        <taxon>Magnoliopsida</taxon>
        <taxon>eudicotyledons</taxon>
        <taxon>Gunneridae</taxon>
        <taxon>Pentapetalae</taxon>
        <taxon>rosids</taxon>
        <taxon>fabids</taxon>
        <taxon>Fagales</taxon>
        <taxon>Fagaceae</taxon>
        <taxon>Quercus</taxon>
    </lineage>
</organism>
<dbReference type="RefSeq" id="XP_030933702.1">
    <property type="nucleotide sequence ID" value="XM_031077842.1"/>
</dbReference>
<feature type="compositionally biased region" description="Acidic residues" evidence="8">
    <location>
        <begin position="1166"/>
        <end position="1175"/>
    </location>
</feature>
<comment type="catalytic activity">
    <reaction evidence="7">
        <text>NAD(+) + H2O = ADP-D-ribose + nicotinamide + H(+)</text>
        <dbReference type="Rhea" id="RHEA:16301"/>
        <dbReference type="ChEBI" id="CHEBI:15377"/>
        <dbReference type="ChEBI" id="CHEBI:15378"/>
        <dbReference type="ChEBI" id="CHEBI:17154"/>
        <dbReference type="ChEBI" id="CHEBI:57540"/>
        <dbReference type="ChEBI" id="CHEBI:57967"/>
        <dbReference type="EC" id="3.2.2.6"/>
    </reaction>
    <physiologicalReaction direction="left-to-right" evidence="7">
        <dbReference type="Rhea" id="RHEA:16302"/>
    </physiologicalReaction>
</comment>
<keyword evidence="2" id="KW-0433">Leucine-rich repeat</keyword>
<dbReference type="OMA" id="FRICPEN"/>
<keyword evidence="3" id="KW-0677">Repeat</keyword>
<dbReference type="KEGG" id="qlo:115959450"/>
<dbReference type="PANTHER" id="PTHR11017">
    <property type="entry name" value="LEUCINE-RICH REPEAT-CONTAINING PROTEIN"/>
    <property type="match status" value="1"/>
</dbReference>
<dbReference type="RefSeq" id="XP_030933707.1">
    <property type="nucleotide sequence ID" value="XM_031077847.1"/>
</dbReference>
<dbReference type="GO" id="GO:0006952">
    <property type="term" value="P:defense response"/>
    <property type="evidence" value="ECO:0007669"/>
    <property type="project" value="UniProtKB-KW"/>
</dbReference>
<keyword evidence="4" id="KW-0378">Hydrolase</keyword>
<evidence type="ECO:0000256" key="7">
    <source>
        <dbReference type="ARBA" id="ARBA00047304"/>
    </source>
</evidence>
<dbReference type="Gene3D" id="3.80.10.10">
    <property type="entry name" value="Ribonuclease Inhibitor"/>
    <property type="match status" value="3"/>
</dbReference>
<dbReference type="GO" id="GO:0061809">
    <property type="term" value="F:NAD+ nucleosidase activity, cyclic ADP-ribose generating"/>
    <property type="evidence" value="ECO:0007669"/>
    <property type="project" value="UniProtKB-EC"/>
</dbReference>
<dbReference type="Pfam" id="PF01582">
    <property type="entry name" value="TIR"/>
    <property type="match status" value="1"/>
</dbReference>
<dbReference type="OrthoDB" id="1357022at2759"/>
<dbReference type="EnsemblPlants" id="QL09p001520:mrna">
    <property type="protein sequence ID" value="QL09p001520:mrna"/>
    <property type="gene ID" value="QL09p001520"/>
</dbReference>
<dbReference type="InterPro" id="IPR035897">
    <property type="entry name" value="Toll_tir_struct_dom_sf"/>
</dbReference>
<dbReference type="SMART" id="SM00255">
    <property type="entry name" value="TIR"/>
    <property type="match status" value="1"/>
</dbReference>
<dbReference type="InParanoid" id="A0A7N2MG94"/>
<gene>
    <name evidence="10" type="primary">LOC115959450</name>
</gene>
<dbReference type="InterPro" id="IPR058546">
    <property type="entry name" value="RPS4B/Roq1-like_LRR"/>
</dbReference>
<dbReference type="FunFam" id="3.40.50.10140:FF:000007">
    <property type="entry name" value="Disease resistance protein (TIR-NBS-LRR class)"/>
    <property type="match status" value="1"/>
</dbReference>
<dbReference type="FunCoup" id="A0A7N2MG94">
    <property type="interactions" value="564"/>
</dbReference>
<dbReference type="Gene3D" id="3.40.50.300">
    <property type="entry name" value="P-loop containing nucleotide triphosphate hydrolases"/>
    <property type="match status" value="1"/>
</dbReference>
<dbReference type="InterPro" id="IPR011713">
    <property type="entry name" value="Leu-rich_rpt_3"/>
</dbReference>
<dbReference type="Pfam" id="PF07725">
    <property type="entry name" value="LRR_3"/>
    <property type="match status" value="1"/>
</dbReference>
<sequence length="1247" mass="140735">MAFLAIENASSSSSSSIPSSSTPGCKYEYDVFLSFRGTDTRNNFTDHLYDRLKQEGIFTFRDDERLKQGTEINSGLLRAIDESKIAVVVLSKQYASSSWCLIELAKIVECMDKKKLTILPVFHYVDPSDVRNQRGSFAEAFAKHENRFEDKIDDVKTWRAALTKVTNLSGWHLKDNSESEVIKKIIQRINSELDREVPFVSEHLVGMDSRVKEMLDLCLGERLNCVRLVGICGMGGIGKTTLAREVYNRIFHDFEARSFVANVREESKRRRLVSLQKNILSKILMGAEKNIADVEEGKKILRNRLCKKKVLIVLDDVNDDEQLKALAGKDWFGPGSIIIVTSRDSHLLNSYWDGVFDIYIAKGLNDDEALELFSLKAFKKPHPQENYVDLSINFVSYANGLPLALRVLGSSLFGKTLDVWKSARDKLEAKPNRVIMDVLEMSVDGLDDTQRDLFLDIAFLFKDMDNYCRRDTLESLGHYTYDIDVLQDKSLITFASDGALEMHDLLKEMGQDIVRRESPEEPGKRSRLWSLKDVLHVLTSNAGTEVVKCIMLNMPIEAKERLSAEAFSKMKILRFLKIGYVHPPKDLIGGPIQLPQGLNYLSNELRIIDWRGYPLKSMPTSFQPNKLVELRMHYSDIKQLWKGIMILNELKLIDLRDSQNLIEIPDLSGVPNLKQLILRRCTRLYKIHESLGDLKRLIRLDLNGCKRLESLPHEINLEALETFIISGCSRLKKFPEIVGNMSCLLELSLNETAITGLPLSIEHLIGLTKLDLRDCKNLSRLPNGCYSLMSLKILNLSGCSKLNELPENLAKIKGLEELYLSGTAITSLPSSFVHLKNLKELTLSKCVGLSSNKLTRFPLMQPRRSPDLVGMLMHSLIGLCSLTKLDLSYCSVRTIPNVLGCLSSLNTLNLRGNNFVCLPESIIQLSNLRYLYMNGCTHLRMLPKLPLNIDFIDATQCTSLETLSLRPEYDFRPKICLLNCNKLITNQGCGDLFSTMLRHYIINTQGQRDCYDVVIPGSEIPKWFSHQNVGGSVNLQVPSDSLGNKLMGIAVSAVFVFRKHHIQDYGKQILWCSVGSGRLLPVEFGKIEPYQLLLRYVPFAFFGAELIEILNQVDANGFSQIEVKFEPEGPGLEVTKCGAHLVFERDIEDLINQTKAGPSSCIIAPYDEEGFDDSEKDNKIKRSRDDSDGEGAGPSGEATSNDVDEPHPKRIRLPNLIERLIPRLGNWLGNSSTQEQGDSDCEEEKSQ</sequence>
<evidence type="ECO:0000256" key="3">
    <source>
        <dbReference type="ARBA" id="ARBA00022737"/>
    </source>
</evidence>
<feature type="compositionally biased region" description="Acidic residues" evidence="8">
    <location>
        <begin position="1237"/>
        <end position="1247"/>
    </location>
</feature>
<dbReference type="RefSeq" id="XP_030933706.1">
    <property type="nucleotide sequence ID" value="XM_031077846.1"/>
</dbReference>
<dbReference type="FunFam" id="3.80.10.10:FF:000386">
    <property type="entry name" value="Disease resistance protein RPS4"/>
    <property type="match status" value="1"/>
</dbReference>
<evidence type="ECO:0000256" key="8">
    <source>
        <dbReference type="SAM" id="MobiDB-lite"/>
    </source>
</evidence>
<dbReference type="InterPro" id="IPR045344">
    <property type="entry name" value="C-JID"/>
</dbReference>
<dbReference type="Proteomes" id="UP000594261">
    <property type="component" value="Chromosome 9"/>
</dbReference>
<keyword evidence="5" id="KW-0611">Plant defense</keyword>
<dbReference type="RefSeq" id="XP_030933700.1">
    <property type="nucleotide sequence ID" value="XM_031077840.1"/>
</dbReference>
<protein>
    <recommendedName>
        <fullName evidence="1">ADP-ribosyl cyclase/cyclic ADP-ribose hydrolase</fullName>
        <ecNumber evidence="1">3.2.2.6</ecNumber>
    </recommendedName>
</protein>
<evidence type="ECO:0000256" key="4">
    <source>
        <dbReference type="ARBA" id="ARBA00022801"/>
    </source>
</evidence>
<dbReference type="SUPFAM" id="SSF52540">
    <property type="entry name" value="P-loop containing nucleoside triphosphate hydrolases"/>
    <property type="match status" value="1"/>
</dbReference>
<dbReference type="Pfam" id="PF00931">
    <property type="entry name" value="NB-ARC"/>
    <property type="match status" value="1"/>
</dbReference>
<evidence type="ECO:0000256" key="6">
    <source>
        <dbReference type="ARBA" id="ARBA00023027"/>
    </source>
</evidence>
<dbReference type="GO" id="GO:0043531">
    <property type="term" value="F:ADP binding"/>
    <property type="evidence" value="ECO:0007669"/>
    <property type="project" value="InterPro"/>
</dbReference>
<dbReference type="GeneID" id="115959450"/>
<proteinExistence type="predicted"/>
<dbReference type="PANTHER" id="PTHR11017:SF559">
    <property type="entry name" value="DISEASE RESISTANCE PROTEIN CHL1"/>
    <property type="match status" value="1"/>
</dbReference>
<dbReference type="Pfam" id="PF23282">
    <property type="entry name" value="WHD_ROQ1"/>
    <property type="match status" value="1"/>
</dbReference>
<dbReference type="InterPro" id="IPR000157">
    <property type="entry name" value="TIR_dom"/>
</dbReference>
<evidence type="ECO:0000259" key="9">
    <source>
        <dbReference type="PROSITE" id="PS50104"/>
    </source>
</evidence>
<dbReference type="RefSeq" id="XP_030933709.1">
    <property type="nucleotide sequence ID" value="XM_031077849.1"/>
</dbReference>
<dbReference type="SUPFAM" id="SSF52058">
    <property type="entry name" value="L domain-like"/>
    <property type="match status" value="2"/>
</dbReference>
<dbReference type="Gramene" id="QL09p001520:mrna">
    <property type="protein sequence ID" value="QL09p001520:mrna"/>
    <property type="gene ID" value="QL09p001520"/>
</dbReference>
<reference evidence="10" key="2">
    <citation type="submission" date="2021-01" db="UniProtKB">
        <authorList>
            <consortium name="EnsemblPlants"/>
        </authorList>
    </citation>
    <scope>IDENTIFICATION</scope>
</reference>
<dbReference type="PRINTS" id="PR00364">
    <property type="entry name" value="DISEASERSIST"/>
</dbReference>
<feature type="domain" description="TIR" evidence="9">
    <location>
        <begin position="27"/>
        <end position="193"/>
    </location>
</feature>
<reference evidence="10 11" key="1">
    <citation type="journal article" date="2016" name="G3 (Bethesda)">
        <title>First Draft Assembly and Annotation of the Genome of a California Endemic Oak Quercus lobata Nee (Fagaceae).</title>
        <authorList>
            <person name="Sork V.L."/>
            <person name="Fitz-Gibbon S.T."/>
            <person name="Puiu D."/>
            <person name="Crepeau M."/>
            <person name="Gugger P.F."/>
            <person name="Sherman R."/>
            <person name="Stevens K."/>
            <person name="Langley C.H."/>
            <person name="Pellegrini M."/>
            <person name="Salzberg S.L."/>
        </authorList>
    </citation>
    <scope>NUCLEOTIDE SEQUENCE [LARGE SCALE GENOMIC DNA]</scope>
    <source>
        <strain evidence="10 11">cv. SW786</strain>
    </source>
</reference>
<dbReference type="InterPro" id="IPR002182">
    <property type="entry name" value="NB-ARC"/>
</dbReference>
<keyword evidence="11" id="KW-1185">Reference proteome</keyword>
<accession>A0A7N2MG94</accession>
<dbReference type="RefSeq" id="XP_030933708.1">
    <property type="nucleotide sequence ID" value="XM_031077848.1"/>
</dbReference>